<gene>
    <name evidence="1" type="ORF">LOK49_LG01G02015</name>
</gene>
<name>A0ACC0J017_9ERIC</name>
<proteinExistence type="predicted"/>
<keyword evidence="2" id="KW-1185">Reference proteome</keyword>
<evidence type="ECO:0000313" key="2">
    <source>
        <dbReference type="Proteomes" id="UP001060215"/>
    </source>
</evidence>
<organism evidence="1 2">
    <name type="scientific">Camellia lanceoleosa</name>
    <dbReference type="NCBI Taxonomy" id="1840588"/>
    <lineage>
        <taxon>Eukaryota</taxon>
        <taxon>Viridiplantae</taxon>
        <taxon>Streptophyta</taxon>
        <taxon>Embryophyta</taxon>
        <taxon>Tracheophyta</taxon>
        <taxon>Spermatophyta</taxon>
        <taxon>Magnoliopsida</taxon>
        <taxon>eudicotyledons</taxon>
        <taxon>Gunneridae</taxon>
        <taxon>Pentapetalae</taxon>
        <taxon>asterids</taxon>
        <taxon>Ericales</taxon>
        <taxon>Theaceae</taxon>
        <taxon>Camellia</taxon>
    </lineage>
</organism>
<comment type="caution">
    <text evidence="1">The sequence shown here is derived from an EMBL/GenBank/DDBJ whole genome shotgun (WGS) entry which is preliminary data.</text>
</comment>
<reference evidence="1 2" key="1">
    <citation type="journal article" date="2022" name="Plant J.">
        <title>Chromosome-level genome of Camellia lanceoleosa provides a valuable resource for understanding genome evolution and self-incompatibility.</title>
        <authorList>
            <person name="Gong W."/>
            <person name="Xiao S."/>
            <person name="Wang L."/>
            <person name="Liao Z."/>
            <person name="Chang Y."/>
            <person name="Mo W."/>
            <person name="Hu G."/>
            <person name="Li W."/>
            <person name="Zhao G."/>
            <person name="Zhu H."/>
            <person name="Hu X."/>
            <person name="Ji K."/>
            <person name="Xiang X."/>
            <person name="Song Q."/>
            <person name="Yuan D."/>
            <person name="Jin S."/>
            <person name="Zhang L."/>
        </authorList>
    </citation>
    <scope>NUCLEOTIDE SEQUENCE [LARGE SCALE GENOMIC DNA]</scope>
    <source>
        <strain evidence="1">SQ_2022a</strain>
    </source>
</reference>
<evidence type="ECO:0000313" key="1">
    <source>
        <dbReference type="EMBL" id="KAI8030270.1"/>
    </source>
</evidence>
<accession>A0ACC0J017</accession>
<dbReference type="Proteomes" id="UP001060215">
    <property type="component" value="Chromosome 1"/>
</dbReference>
<sequence length="364" mass="40163">MKMDGKKPYLAVIMIQAIYAGMFLLSKAAFDVGMNTFVFVFYRQAAATVFLAPLAMFFEWKNAPAISGMTLLKIFMLSFFGITLSLNVYGVALIYTSASVAAATTNSLPVITFFIAVLLRMEMVKLRTNHGIAKIAGVAICLGGAAIIALYRGPSLKLLLHHHLFEVHHKYGSTQDDQVPSTKTWIKGCFLMLMSNTFWGLWLVLQARVMKSYPSKLLFTTLQCFFSSIQSLIIAIALERDPRQWKLQWNVRLVAVAYCGIVVTGVTYYLQTWVIEKKGPVFLAMSTPLALVFTILCSAILLGEIVTLGSVLGSILLVGGLYSVLWGKSIEQKMMADEICLTNDAEKGCSNEAEPTKSPTIVFV</sequence>
<protein>
    <submittedName>
        <fullName evidence="1">WAT1-related protein</fullName>
    </submittedName>
</protein>
<dbReference type="EMBL" id="CM045758">
    <property type="protein sequence ID" value="KAI8030270.1"/>
    <property type="molecule type" value="Genomic_DNA"/>
</dbReference>